<keyword evidence="1" id="KW-1133">Transmembrane helix</keyword>
<feature type="transmembrane region" description="Helical" evidence="1">
    <location>
        <begin position="12"/>
        <end position="33"/>
    </location>
</feature>
<feature type="non-terminal residue" evidence="2">
    <location>
        <position position="59"/>
    </location>
</feature>
<feature type="non-terminal residue" evidence="2">
    <location>
        <position position="1"/>
    </location>
</feature>
<organism evidence="2 3">
    <name type="scientific">Diploptera punctata</name>
    <name type="common">Pacific beetle cockroach</name>
    <dbReference type="NCBI Taxonomy" id="6984"/>
    <lineage>
        <taxon>Eukaryota</taxon>
        <taxon>Metazoa</taxon>
        <taxon>Ecdysozoa</taxon>
        <taxon>Arthropoda</taxon>
        <taxon>Hexapoda</taxon>
        <taxon>Insecta</taxon>
        <taxon>Pterygota</taxon>
        <taxon>Neoptera</taxon>
        <taxon>Polyneoptera</taxon>
        <taxon>Dictyoptera</taxon>
        <taxon>Blattodea</taxon>
        <taxon>Blaberoidea</taxon>
        <taxon>Blaberidae</taxon>
        <taxon>Diplopterinae</taxon>
        <taxon>Diploptera</taxon>
    </lineage>
</organism>
<evidence type="ECO:0000313" key="3">
    <source>
        <dbReference type="Proteomes" id="UP001233999"/>
    </source>
</evidence>
<reference evidence="2" key="1">
    <citation type="journal article" date="2023" name="IScience">
        <title>Live-bearing cockroach genome reveals convergent evolutionary mechanisms linked to viviparity in insects and beyond.</title>
        <authorList>
            <person name="Fouks B."/>
            <person name="Harrison M.C."/>
            <person name="Mikhailova A.A."/>
            <person name="Marchal E."/>
            <person name="English S."/>
            <person name="Carruthers M."/>
            <person name="Jennings E.C."/>
            <person name="Chiamaka E.L."/>
            <person name="Frigard R.A."/>
            <person name="Pippel M."/>
            <person name="Attardo G.M."/>
            <person name="Benoit J.B."/>
            <person name="Bornberg-Bauer E."/>
            <person name="Tobe S.S."/>
        </authorList>
    </citation>
    <scope>NUCLEOTIDE SEQUENCE</scope>
    <source>
        <strain evidence="2">Stay&amp;Tobe</strain>
    </source>
</reference>
<keyword evidence="1" id="KW-0472">Membrane</keyword>
<protein>
    <submittedName>
        <fullName evidence="2">Uncharacterized protein</fullName>
    </submittedName>
</protein>
<accession>A0AAD8AQ46</accession>
<dbReference type="AlphaFoldDB" id="A0AAD8AQ46"/>
<keyword evidence="3" id="KW-1185">Reference proteome</keyword>
<comment type="caution">
    <text evidence="2">The sequence shown here is derived from an EMBL/GenBank/DDBJ whole genome shotgun (WGS) entry which is preliminary data.</text>
</comment>
<evidence type="ECO:0000313" key="2">
    <source>
        <dbReference type="EMBL" id="KAJ9601748.1"/>
    </source>
</evidence>
<gene>
    <name evidence="2" type="ORF">L9F63_000139</name>
</gene>
<evidence type="ECO:0000256" key="1">
    <source>
        <dbReference type="SAM" id="Phobius"/>
    </source>
</evidence>
<dbReference type="EMBL" id="JASPKZ010000004">
    <property type="protein sequence ID" value="KAJ9601748.1"/>
    <property type="molecule type" value="Genomic_DNA"/>
</dbReference>
<proteinExistence type="predicted"/>
<sequence>YITSSTVLKCGLMMTMFCYIRPMLAGLNSFYVMSRLINFFEAIYLSTMAHSGCRLSDSP</sequence>
<keyword evidence="1" id="KW-0812">Transmembrane</keyword>
<reference evidence="2" key="2">
    <citation type="submission" date="2023-05" db="EMBL/GenBank/DDBJ databases">
        <authorList>
            <person name="Fouks B."/>
        </authorList>
    </citation>
    <scope>NUCLEOTIDE SEQUENCE</scope>
    <source>
        <strain evidence="2">Stay&amp;Tobe</strain>
        <tissue evidence="2">Testes</tissue>
    </source>
</reference>
<dbReference type="Proteomes" id="UP001233999">
    <property type="component" value="Unassembled WGS sequence"/>
</dbReference>
<name>A0AAD8AQ46_DIPPU</name>